<dbReference type="RefSeq" id="WP_127200202.1">
    <property type="nucleotide sequence ID" value="NZ_RZNX01000007.1"/>
</dbReference>
<keyword evidence="2" id="KW-1185">Reference proteome</keyword>
<accession>A0A433X541</accession>
<evidence type="ECO:0000313" key="1">
    <source>
        <dbReference type="EMBL" id="RUT29172.1"/>
    </source>
</evidence>
<name>A0A433X541_9BACL</name>
<protein>
    <submittedName>
        <fullName evidence="1">Uncharacterized protein</fullName>
    </submittedName>
</protein>
<dbReference type="EMBL" id="RZNX01000007">
    <property type="protein sequence ID" value="RUT29172.1"/>
    <property type="molecule type" value="Genomic_DNA"/>
</dbReference>
<comment type="caution">
    <text evidence="1">The sequence shown here is derived from an EMBL/GenBank/DDBJ whole genome shotgun (WGS) entry which is preliminary data.</text>
</comment>
<sequence>MKVNLNFTNKGKIAIENFNNEELLEIFARYIRTLMKKYDIEVSVPVEDNRNIAEDGYITLIAENVKCEVSTFFNELGRDIKVPLKKRLGAKVDNVFKTEVLE</sequence>
<organism evidence="1 2">
    <name type="scientific">Paenibacillus zeisoli</name>
    <dbReference type="NCBI Taxonomy" id="2496267"/>
    <lineage>
        <taxon>Bacteria</taxon>
        <taxon>Bacillati</taxon>
        <taxon>Bacillota</taxon>
        <taxon>Bacilli</taxon>
        <taxon>Bacillales</taxon>
        <taxon>Paenibacillaceae</taxon>
        <taxon>Paenibacillus</taxon>
    </lineage>
</organism>
<gene>
    <name evidence="1" type="ORF">EJP77_15790</name>
</gene>
<proteinExistence type="predicted"/>
<reference evidence="1 2" key="1">
    <citation type="submission" date="2018-12" db="EMBL/GenBank/DDBJ databases">
        <authorList>
            <person name="Sun L."/>
            <person name="Chen Z."/>
        </authorList>
    </citation>
    <scope>NUCLEOTIDE SEQUENCE [LARGE SCALE GENOMIC DNA]</scope>
    <source>
        <strain evidence="1 2">3-5-3</strain>
    </source>
</reference>
<dbReference type="AlphaFoldDB" id="A0A433X541"/>
<evidence type="ECO:0000313" key="2">
    <source>
        <dbReference type="Proteomes" id="UP000272464"/>
    </source>
</evidence>
<dbReference type="OrthoDB" id="2659952at2"/>
<dbReference type="Proteomes" id="UP000272464">
    <property type="component" value="Unassembled WGS sequence"/>
</dbReference>